<dbReference type="RefSeq" id="WP_017425386.1">
    <property type="nucleotide sequence ID" value="NZ_CP021075.1"/>
</dbReference>
<dbReference type="GeneID" id="45694105"/>
<protein>
    <submittedName>
        <fullName evidence="2">Uncharacterized protein</fullName>
    </submittedName>
</protein>
<keyword evidence="5" id="KW-1185">Reference proteome</keyword>
<dbReference type="Proteomes" id="UP000594892">
    <property type="component" value="Chromosome 1"/>
</dbReference>
<evidence type="ECO:0000313" key="3">
    <source>
        <dbReference type="EMBL" id="USS42470.1"/>
    </source>
</evidence>
<accession>A0AAQ0BQS1</accession>
<gene>
    <name evidence="2" type="ORF">I6H06_06995</name>
    <name evidence="3" type="ORF">NFI99_09720</name>
</gene>
<dbReference type="AlphaFoldDB" id="A0AAQ0BQS1"/>
<evidence type="ECO:0000313" key="5">
    <source>
        <dbReference type="Proteomes" id="UP001056386"/>
    </source>
</evidence>
<reference evidence="3" key="2">
    <citation type="submission" date="2022-06" db="EMBL/GenBank/DDBJ databases">
        <title>Draft genome sequence of Burkholderia glumae strain GR20004 isolated from rice panicle showing bacterial panicle blight.</title>
        <authorList>
            <person name="Choi S.Y."/>
            <person name="Lee Y.H."/>
        </authorList>
    </citation>
    <scope>NUCLEOTIDE SEQUENCE</scope>
    <source>
        <strain evidence="3">GR20004</strain>
    </source>
</reference>
<feature type="region of interest" description="Disordered" evidence="1">
    <location>
        <begin position="1"/>
        <end position="45"/>
    </location>
</feature>
<dbReference type="EMBL" id="CP099583">
    <property type="protein sequence ID" value="USS42470.1"/>
    <property type="molecule type" value="Genomic_DNA"/>
</dbReference>
<sequence>MSAAGTDYRAEPRGDEVSPPVRASMRLPASTRRHGRLGGGDAAQRARRLLAEVERRKYRSGGRAR</sequence>
<evidence type="ECO:0000313" key="4">
    <source>
        <dbReference type="Proteomes" id="UP000594892"/>
    </source>
</evidence>
<reference evidence="2 4" key="1">
    <citation type="submission" date="2020-12" db="EMBL/GenBank/DDBJ databases">
        <title>FDA dAtabase for Regulatory Grade micrObial Sequences (FDA-ARGOS): Supporting development and validation of Infectious Disease Dx tests.</title>
        <authorList>
            <person name="Minogue T."/>
            <person name="Wolcott M."/>
            <person name="Wasieloski L."/>
            <person name="Aguilar W."/>
            <person name="Moore D."/>
            <person name="Jaissle J."/>
            <person name="Tallon L."/>
            <person name="Sadzewicz L."/>
            <person name="Zhao X."/>
            <person name="Boylan J."/>
            <person name="Ott S."/>
            <person name="Bowen H."/>
            <person name="Vavikolanu K."/>
            <person name="Mehta A."/>
            <person name="Aluvathingal J."/>
            <person name="Nadendla S."/>
            <person name="Yan Y."/>
            <person name="Sichtig H."/>
        </authorList>
    </citation>
    <scope>NUCLEOTIDE SEQUENCE [LARGE SCALE GENOMIC DNA]</scope>
    <source>
        <strain evidence="2 4">FDAARGOS_949</strain>
    </source>
</reference>
<dbReference type="EMBL" id="CP065600">
    <property type="protein sequence ID" value="QPQ89395.1"/>
    <property type="molecule type" value="Genomic_DNA"/>
</dbReference>
<organism evidence="2 4">
    <name type="scientific">Burkholderia glumae</name>
    <name type="common">Pseudomonas glumae</name>
    <dbReference type="NCBI Taxonomy" id="337"/>
    <lineage>
        <taxon>Bacteria</taxon>
        <taxon>Pseudomonadati</taxon>
        <taxon>Pseudomonadota</taxon>
        <taxon>Betaproteobacteria</taxon>
        <taxon>Burkholderiales</taxon>
        <taxon>Burkholderiaceae</taxon>
        <taxon>Burkholderia</taxon>
    </lineage>
</organism>
<evidence type="ECO:0000256" key="1">
    <source>
        <dbReference type="SAM" id="MobiDB-lite"/>
    </source>
</evidence>
<evidence type="ECO:0000313" key="2">
    <source>
        <dbReference type="EMBL" id="QPQ89395.1"/>
    </source>
</evidence>
<proteinExistence type="predicted"/>
<name>A0AAQ0BQS1_BURGL</name>
<dbReference type="Proteomes" id="UP001056386">
    <property type="component" value="Chromosome 2"/>
</dbReference>